<evidence type="ECO:0000256" key="1">
    <source>
        <dbReference type="SAM" id="MobiDB-lite"/>
    </source>
</evidence>
<name>A0A6A6RR29_9PLEO</name>
<gene>
    <name evidence="2" type="ORF">P280DRAFT_108611</name>
</gene>
<keyword evidence="3" id="KW-1185">Reference proteome</keyword>
<protein>
    <submittedName>
        <fullName evidence="2">Uncharacterized protein</fullName>
    </submittedName>
</protein>
<accession>A0A6A6RR29</accession>
<dbReference type="AlphaFoldDB" id="A0A6A6RR29"/>
<dbReference type="EMBL" id="MU006793">
    <property type="protein sequence ID" value="KAF2637552.1"/>
    <property type="molecule type" value="Genomic_DNA"/>
</dbReference>
<reference evidence="2" key="1">
    <citation type="journal article" date="2020" name="Stud. Mycol.">
        <title>101 Dothideomycetes genomes: a test case for predicting lifestyles and emergence of pathogens.</title>
        <authorList>
            <person name="Haridas S."/>
            <person name="Albert R."/>
            <person name="Binder M."/>
            <person name="Bloem J."/>
            <person name="Labutti K."/>
            <person name="Salamov A."/>
            <person name="Andreopoulos B."/>
            <person name="Baker S."/>
            <person name="Barry K."/>
            <person name="Bills G."/>
            <person name="Bluhm B."/>
            <person name="Cannon C."/>
            <person name="Castanera R."/>
            <person name="Culley D."/>
            <person name="Daum C."/>
            <person name="Ezra D."/>
            <person name="Gonzalez J."/>
            <person name="Henrissat B."/>
            <person name="Kuo A."/>
            <person name="Liang C."/>
            <person name="Lipzen A."/>
            <person name="Lutzoni F."/>
            <person name="Magnuson J."/>
            <person name="Mondo S."/>
            <person name="Nolan M."/>
            <person name="Ohm R."/>
            <person name="Pangilinan J."/>
            <person name="Park H.-J."/>
            <person name="Ramirez L."/>
            <person name="Alfaro M."/>
            <person name="Sun H."/>
            <person name="Tritt A."/>
            <person name="Yoshinaga Y."/>
            <person name="Zwiers L.-H."/>
            <person name="Turgeon B."/>
            <person name="Goodwin S."/>
            <person name="Spatafora J."/>
            <person name="Crous P."/>
            <person name="Grigoriev I."/>
        </authorList>
    </citation>
    <scope>NUCLEOTIDE SEQUENCE</scope>
    <source>
        <strain evidence="2">CBS 473.64</strain>
    </source>
</reference>
<feature type="region of interest" description="Disordered" evidence="1">
    <location>
        <begin position="1"/>
        <end position="26"/>
    </location>
</feature>
<dbReference type="Proteomes" id="UP000799753">
    <property type="component" value="Unassembled WGS sequence"/>
</dbReference>
<evidence type="ECO:0000313" key="3">
    <source>
        <dbReference type="Proteomes" id="UP000799753"/>
    </source>
</evidence>
<evidence type="ECO:0000313" key="2">
    <source>
        <dbReference type="EMBL" id="KAF2637552.1"/>
    </source>
</evidence>
<proteinExistence type="predicted"/>
<organism evidence="2 3">
    <name type="scientific">Massarina eburnea CBS 473.64</name>
    <dbReference type="NCBI Taxonomy" id="1395130"/>
    <lineage>
        <taxon>Eukaryota</taxon>
        <taxon>Fungi</taxon>
        <taxon>Dikarya</taxon>
        <taxon>Ascomycota</taxon>
        <taxon>Pezizomycotina</taxon>
        <taxon>Dothideomycetes</taxon>
        <taxon>Pleosporomycetidae</taxon>
        <taxon>Pleosporales</taxon>
        <taxon>Massarineae</taxon>
        <taxon>Massarinaceae</taxon>
        <taxon>Massarina</taxon>
    </lineage>
</organism>
<sequence length="212" mass="24881">MLRGSAARRRGRERSSRGRPRLRRRAPSRDKLLAAACWSGRSAHERGWGRACRSLAGRRATIGELHKSWRRGESEMKVKAPYWQGSVEVAAGRRPVDSCPFLSLCRMRTRTRRADERVGSGVVVFAHFEWEESRRWRRWWSSRMCCRRATLKPMTKRVGERLDTALYCARHWRRPTWPCLRSTADITAWNGNRLHFPIPSMHMEGRQKVGRR</sequence>